<evidence type="ECO:0000313" key="2">
    <source>
        <dbReference type="Proteomes" id="UP000758603"/>
    </source>
</evidence>
<keyword evidence="2" id="KW-1185">Reference proteome</keyword>
<sequence length="114" mass="12283">MLKLKITDYTASANVSIGTADTSLNSLDSNVLYSPCMLARLQNRQSTTFSEYDASSTTTWASIQSIYGVTSLTDVQLSAAGPTATPPVPSRAARPSGCEKYYRMTAETCAKLWL</sequence>
<dbReference type="EMBL" id="JAGPXC010000002">
    <property type="protein sequence ID" value="KAH6656405.1"/>
    <property type="molecule type" value="Genomic_DNA"/>
</dbReference>
<name>A0A9P9A0W7_9PEZI</name>
<dbReference type="RefSeq" id="XP_045960639.1">
    <property type="nucleotide sequence ID" value="XM_046101782.1"/>
</dbReference>
<dbReference type="Proteomes" id="UP000758603">
    <property type="component" value="Unassembled WGS sequence"/>
</dbReference>
<dbReference type="OrthoDB" id="5985073at2759"/>
<gene>
    <name evidence="1" type="ORF">BKA67DRAFT_551822</name>
</gene>
<evidence type="ECO:0000313" key="1">
    <source>
        <dbReference type="EMBL" id="KAH6656405.1"/>
    </source>
</evidence>
<accession>A0A9P9A0W7</accession>
<proteinExistence type="predicted"/>
<dbReference type="GeneID" id="70130674"/>
<protein>
    <submittedName>
        <fullName evidence="1">Uncharacterized protein</fullName>
    </submittedName>
</protein>
<organism evidence="1 2">
    <name type="scientific">Truncatella angustata</name>
    <dbReference type="NCBI Taxonomy" id="152316"/>
    <lineage>
        <taxon>Eukaryota</taxon>
        <taxon>Fungi</taxon>
        <taxon>Dikarya</taxon>
        <taxon>Ascomycota</taxon>
        <taxon>Pezizomycotina</taxon>
        <taxon>Sordariomycetes</taxon>
        <taxon>Xylariomycetidae</taxon>
        <taxon>Amphisphaeriales</taxon>
        <taxon>Sporocadaceae</taxon>
        <taxon>Truncatella</taxon>
    </lineage>
</organism>
<comment type="caution">
    <text evidence="1">The sequence shown here is derived from an EMBL/GenBank/DDBJ whole genome shotgun (WGS) entry which is preliminary data.</text>
</comment>
<reference evidence="1" key="1">
    <citation type="journal article" date="2021" name="Nat. Commun.">
        <title>Genetic determinants of endophytism in the Arabidopsis root mycobiome.</title>
        <authorList>
            <person name="Mesny F."/>
            <person name="Miyauchi S."/>
            <person name="Thiergart T."/>
            <person name="Pickel B."/>
            <person name="Atanasova L."/>
            <person name="Karlsson M."/>
            <person name="Huettel B."/>
            <person name="Barry K.W."/>
            <person name="Haridas S."/>
            <person name="Chen C."/>
            <person name="Bauer D."/>
            <person name="Andreopoulos W."/>
            <person name="Pangilinan J."/>
            <person name="LaButti K."/>
            <person name="Riley R."/>
            <person name="Lipzen A."/>
            <person name="Clum A."/>
            <person name="Drula E."/>
            <person name="Henrissat B."/>
            <person name="Kohler A."/>
            <person name="Grigoriev I.V."/>
            <person name="Martin F.M."/>
            <person name="Hacquard S."/>
        </authorList>
    </citation>
    <scope>NUCLEOTIDE SEQUENCE</scope>
    <source>
        <strain evidence="1">MPI-SDFR-AT-0073</strain>
    </source>
</reference>
<dbReference type="AlphaFoldDB" id="A0A9P9A0W7"/>